<evidence type="ECO:0000256" key="1">
    <source>
        <dbReference type="SAM" id="Phobius"/>
    </source>
</evidence>
<keyword evidence="1" id="KW-0812">Transmembrane</keyword>
<name>A0A081NVY5_9BACL</name>
<sequence length="274" mass="31621">MVTQTWLYDVILYIYALSLLFYFSDFVGPNRSAKRMGTGLLSFVWVLQTAYLIYSLVTHGKLSAFSMFETLFILSWLLVTVSLIVNRFFRIELFVFLVNVFGFATFALNVFSRPGLAPTLAHWNINDELLFIHITFAISGYVAFVVSAIFSGMYLFLHRKLKEKQWSQQMLRLPSLENTDRYAFVSVVIGAPLLLLTLSLGIVWIALEGDLMLFFDPKVLNSWFVLLAYIFYLFQRLVMKAAGNRLALWNLAAFVITLLNFLLANQYSNFHQWS</sequence>
<evidence type="ECO:0000313" key="3">
    <source>
        <dbReference type="EMBL" id="KEQ22608.1"/>
    </source>
</evidence>
<feature type="transmembrane region" description="Helical" evidence="1">
    <location>
        <begin position="246"/>
        <end position="264"/>
    </location>
</feature>
<accession>A0A081NVY5</accession>
<feature type="transmembrane region" description="Helical" evidence="1">
    <location>
        <begin position="219"/>
        <end position="234"/>
    </location>
</feature>
<dbReference type="Pfam" id="PF01578">
    <property type="entry name" value="Cytochrom_C_asm"/>
    <property type="match status" value="1"/>
</dbReference>
<dbReference type="EMBL" id="JNVM01000033">
    <property type="protein sequence ID" value="KEQ22608.1"/>
    <property type="molecule type" value="Genomic_DNA"/>
</dbReference>
<feature type="transmembrane region" description="Helical" evidence="1">
    <location>
        <begin position="6"/>
        <end position="24"/>
    </location>
</feature>
<dbReference type="GO" id="GO:0020037">
    <property type="term" value="F:heme binding"/>
    <property type="evidence" value="ECO:0007669"/>
    <property type="project" value="InterPro"/>
</dbReference>
<evidence type="ECO:0000259" key="2">
    <source>
        <dbReference type="Pfam" id="PF01578"/>
    </source>
</evidence>
<feature type="transmembrane region" description="Helical" evidence="1">
    <location>
        <begin position="36"/>
        <end position="57"/>
    </location>
</feature>
<comment type="caution">
    <text evidence="3">The sequence shown here is derived from an EMBL/GenBank/DDBJ whole genome shotgun (WGS) entry which is preliminary data.</text>
</comment>
<feature type="domain" description="Cytochrome c assembly protein" evidence="2">
    <location>
        <begin position="67"/>
        <end position="267"/>
    </location>
</feature>
<reference evidence="3 4" key="1">
    <citation type="submission" date="2014-06" db="EMBL/GenBank/DDBJ databases">
        <title>Draft genome sequence of Paenibacillus sp. MSt1.</title>
        <authorList>
            <person name="Aw Y.K."/>
            <person name="Ong K.S."/>
            <person name="Gan H.M."/>
            <person name="Lee S.M."/>
        </authorList>
    </citation>
    <scope>NUCLEOTIDE SEQUENCE [LARGE SCALE GENOMIC DNA]</scope>
    <source>
        <strain evidence="3 4">MSt1</strain>
    </source>
</reference>
<feature type="transmembrane region" description="Helical" evidence="1">
    <location>
        <begin position="93"/>
        <end position="111"/>
    </location>
</feature>
<feature type="transmembrane region" description="Helical" evidence="1">
    <location>
        <begin position="63"/>
        <end position="86"/>
    </location>
</feature>
<keyword evidence="1" id="KW-0472">Membrane</keyword>
<feature type="transmembrane region" description="Helical" evidence="1">
    <location>
        <begin position="182"/>
        <end position="207"/>
    </location>
</feature>
<protein>
    <submittedName>
        <fullName evidence="3">Cytochrome C assembly protein</fullName>
    </submittedName>
</protein>
<organism evidence="3 4">
    <name type="scientific">Paenibacillus tyrfis</name>
    <dbReference type="NCBI Taxonomy" id="1501230"/>
    <lineage>
        <taxon>Bacteria</taxon>
        <taxon>Bacillati</taxon>
        <taxon>Bacillota</taxon>
        <taxon>Bacilli</taxon>
        <taxon>Bacillales</taxon>
        <taxon>Paenibacillaceae</taxon>
        <taxon>Paenibacillus</taxon>
    </lineage>
</organism>
<dbReference type="RefSeq" id="WP_036690635.1">
    <property type="nucleotide sequence ID" value="NZ_FYEP01000013.1"/>
</dbReference>
<dbReference type="OrthoDB" id="2417400at2"/>
<dbReference type="PANTHER" id="PTHR38034:SF1">
    <property type="entry name" value="INNER MEMBRANE PROTEIN YPJD"/>
    <property type="match status" value="1"/>
</dbReference>
<dbReference type="InterPro" id="IPR052372">
    <property type="entry name" value="YpjD/HemX"/>
</dbReference>
<dbReference type="AlphaFoldDB" id="A0A081NVY5"/>
<feature type="transmembrane region" description="Helical" evidence="1">
    <location>
        <begin position="131"/>
        <end position="157"/>
    </location>
</feature>
<dbReference type="InterPro" id="IPR002541">
    <property type="entry name" value="Cyt_c_assembly"/>
</dbReference>
<dbReference type="eggNOG" id="COG0755">
    <property type="taxonomic scope" value="Bacteria"/>
</dbReference>
<evidence type="ECO:0000313" key="4">
    <source>
        <dbReference type="Proteomes" id="UP000028123"/>
    </source>
</evidence>
<gene>
    <name evidence="3" type="ORF">ET33_22140</name>
</gene>
<dbReference type="PANTHER" id="PTHR38034">
    <property type="entry name" value="INNER MEMBRANE PROTEIN YPJD"/>
    <property type="match status" value="1"/>
</dbReference>
<keyword evidence="4" id="KW-1185">Reference proteome</keyword>
<dbReference type="GO" id="GO:0017004">
    <property type="term" value="P:cytochrome complex assembly"/>
    <property type="evidence" value="ECO:0007669"/>
    <property type="project" value="InterPro"/>
</dbReference>
<keyword evidence="1" id="KW-1133">Transmembrane helix</keyword>
<proteinExistence type="predicted"/>
<dbReference type="Proteomes" id="UP000028123">
    <property type="component" value="Unassembled WGS sequence"/>
</dbReference>